<keyword evidence="3" id="KW-1185">Reference proteome</keyword>
<evidence type="ECO:0000256" key="1">
    <source>
        <dbReference type="SAM" id="SignalP"/>
    </source>
</evidence>
<keyword evidence="1" id="KW-0732">Signal</keyword>
<evidence type="ECO:0000313" key="2">
    <source>
        <dbReference type="EMBL" id="KAK7793249.1"/>
    </source>
</evidence>
<gene>
    <name evidence="2" type="ORF">R5R35_010242</name>
</gene>
<name>A0AAN9V800_9ORTH</name>
<dbReference type="EMBL" id="JAZDUA010000394">
    <property type="protein sequence ID" value="KAK7793249.1"/>
    <property type="molecule type" value="Genomic_DNA"/>
</dbReference>
<feature type="chain" id="PRO_5042916441" evidence="1">
    <location>
        <begin position="21"/>
        <end position="151"/>
    </location>
</feature>
<organism evidence="2 3">
    <name type="scientific">Gryllus longicercus</name>
    <dbReference type="NCBI Taxonomy" id="2509291"/>
    <lineage>
        <taxon>Eukaryota</taxon>
        <taxon>Metazoa</taxon>
        <taxon>Ecdysozoa</taxon>
        <taxon>Arthropoda</taxon>
        <taxon>Hexapoda</taxon>
        <taxon>Insecta</taxon>
        <taxon>Pterygota</taxon>
        <taxon>Neoptera</taxon>
        <taxon>Polyneoptera</taxon>
        <taxon>Orthoptera</taxon>
        <taxon>Ensifera</taxon>
        <taxon>Gryllidea</taxon>
        <taxon>Grylloidea</taxon>
        <taxon>Gryllidae</taxon>
        <taxon>Gryllinae</taxon>
        <taxon>Gryllus</taxon>
    </lineage>
</organism>
<dbReference type="AlphaFoldDB" id="A0AAN9V800"/>
<comment type="caution">
    <text evidence="2">The sequence shown here is derived from an EMBL/GenBank/DDBJ whole genome shotgun (WGS) entry which is preliminary data.</text>
</comment>
<protein>
    <submittedName>
        <fullName evidence="2">Uncharacterized protein</fullName>
    </submittedName>
</protein>
<dbReference type="Proteomes" id="UP001378592">
    <property type="component" value="Unassembled WGS sequence"/>
</dbReference>
<proteinExistence type="predicted"/>
<accession>A0AAN9V800</accession>
<sequence>MVARAPAAAAVVLLLVGVAALGVCAPAEEGEAAAVTSSAVPAAGAGAEAGAEYTPESVAEPVQTNEDPCLRAGGLCVLESECPPGQLAATRGLCPAQQERGVECCHGLSILERRCSARGGICRPKQKCGRSLWEETAEDCASDETCCVLVS</sequence>
<reference evidence="2 3" key="1">
    <citation type="submission" date="2024-03" db="EMBL/GenBank/DDBJ databases">
        <title>The genome assembly and annotation of the cricket Gryllus longicercus Weissman &amp; Gray.</title>
        <authorList>
            <person name="Szrajer S."/>
            <person name="Gray D."/>
            <person name="Ylla G."/>
        </authorList>
    </citation>
    <scope>NUCLEOTIDE SEQUENCE [LARGE SCALE GENOMIC DNA]</scope>
    <source>
        <strain evidence="2">DAG 2021-001</strain>
        <tissue evidence="2">Whole body minus gut</tissue>
    </source>
</reference>
<evidence type="ECO:0000313" key="3">
    <source>
        <dbReference type="Proteomes" id="UP001378592"/>
    </source>
</evidence>
<feature type="signal peptide" evidence="1">
    <location>
        <begin position="1"/>
        <end position="20"/>
    </location>
</feature>